<evidence type="ECO:0000256" key="1">
    <source>
        <dbReference type="SAM" id="Phobius"/>
    </source>
</evidence>
<proteinExistence type="predicted"/>
<gene>
    <name evidence="2" type="ORF">HF327_021255</name>
</gene>
<protein>
    <submittedName>
        <fullName evidence="2">Prepilin-type cleavage/methylation domain-containing protein</fullName>
    </submittedName>
</protein>
<dbReference type="Proteomes" id="UP000530032">
    <property type="component" value="Unassembled WGS sequence"/>
</dbReference>
<accession>A0A843BCF6</accession>
<dbReference type="EMBL" id="JABBCQ020000033">
    <property type="protein sequence ID" value="MBI1627002.1"/>
    <property type="molecule type" value="Genomic_DNA"/>
</dbReference>
<keyword evidence="1" id="KW-1133">Transmembrane helix</keyword>
<organism evidence="2 3">
    <name type="scientific">Comamonas suwonensis</name>
    <dbReference type="NCBI Taxonomy" id="2606214"/>
    <lineage>
        <taxon>Bacteria</taxon>
        <taxon>Pseudomonadati</taxon>
        <taxon>Pseudomonadota</taxon>
        <taxon>Betaproteobacteria</taxon>
        <taxon>Burkholderiales</taxon>
        <taxon>Comamonadaceae</taxon>
        <taxon>Comamonas</taxon>
    </lineage>
</organism>
<reference evidence="2" key="1">
    <citation type="submission" date="2020-12" db="EMBL/GenBank/DDBJ databases">
        <title>Comamonas sp. nov., isolated from stream water.</title>
        <authorList>
            <person name="Park K.-H."/>
        </authorList>
    </citation>
    <scope>NUCLEOTIDE SEQUENCE</scope>
    <source>
        <strain evidence="2">EJ-4</strain>
    </source>
</reference>
<dbReference type="RefSeq" id="WP_198462345.1">
    <property type="nucleotide sequence ID" value="NZ_JABBCQ020000033.1"/>
</dbReference>
<feature type="transmembrane region" description="Helical" evidence="1">
    <location>
        <begin position="20"/>
        <end position="38"/>
    </location>
</feature>
<comment type="caution">
    <text evidence="2">The sequence shown here is derived from an EMBL/GenBank/DDBJ whole genome shotgun (WGS) entry which is preliminary data.</text>
</comment>
<evidence type="ECO:0000313" key="2">
    <source>
        <dbReference type="EMBL" id="MBI1627002.1"/>
    </source>
</evidence>
<dbReference type="AlphaFoldDB" id="A0A843BCF6"/>
<dbReference type="InterPro" id="IPR045584">
    <property type="entry name" value="Pilin-like"/>
</dbReference>
<dbReference type="SUPFAM" id="SSF54523">
    <property type="entry name" value="Pili subunits"/>
    <property type="match status" value="1"/>
</dbReference>
<name>A0A843BCF6_9BURK</name>
<sequence length="264" mass="27985">MKLAVRRSPARQAVQGGFSMVEVAVSLVIAGLMSWAAFSGYETVTAQQEIERGHAEAQQLQSLLRAFALRQGRLPCPDASVTGAGYESLVAGECAPDVQVGWFPYVSVGLDIPVDKFRAHYSVFRASNPVAAEDADLAVVMERTSDTADADSTTFRDATDLIKALNNASVLPVSSSRTFLTGDAGSAGPIDCGANLLMAAAYWIVIPLQDKDNDGSRFDAPHRSVAPLGLCASSPSVPVRFESDDVVVAESPAQLAGWLRRSLP</sequence>
<keyword evidence="3" id="KW-1185">Reference proteome</keyword>
<keyword evidence="1" id="KW-0812">Transmembrane</keyword>
<keyword evidence="1" id="KW-0472">Membrane</keyword>
<evidence type="ECO:0000313" key="3">
    <source>
        <dbReference type="Proteomes" id="UP000530032"/>
    </source>
</evidence>